<dbReference type="eggNOG" id="COG2826">
    <property type="taxonomic scope" value="Bacteria"/>
</dbReference>
<evidence type="ECO:0000313" key="1">
    <source>
        <dbReference type="EMBL" id="KFI75043.1"/>
    </source>
</evidence>
<gene>
    <name evidence="1" type="ORF">BMON_1754</name>
</gene>
<dbReference type="GO" id="GO:0005829">
    <property type="term" value="C:cytosol"/>
    <property type="evidence" value="ECO:0007669"/>
    <property type="project" value="TreeGrafter"/>
</dbReference>
<keyword evidence="2" id="KW-1185">Reference proteome</keyword>
<organism evidence="1 2">
    <name type="scientific">Bifidobacterium mongoliense DSM 21395</name>
    <dbReference type="NCBI Taxonomy" id="1437603"/>
    <lineage>
        <taxon>Bacteria</taxon>
        <taxon>Bacillati</taxon>
        <taxon>Actinomycetota</taxon>
        <taxon>Actinomycetes</taxon>
        <taxon>Bifidobacteriales</taxon>
        <taxon>Bifidobacteriaceae</taxon>
        <taxon>Bifidobacterium</taxon>
    </lineage>
</organism>
<dbReference type="Proteomes" id="UP000029082">
    <property type="component" value="Unassembled WGS sequence"/>
</dbReference>
<feature type="non-terminal residue" evidence="1">
    <location>
        <position position="1"/>
    </location>
</feature>
<comment type="caution">
    <text evidence="1">The sequence shown here is derived from an EMBL/GenBank/DDBJ whole genome shotgun (WGS) entry which is preliminary data.</text>
</comment>
<sequence length="72" mass="8310">WQRGSNENRNGMLRRYLPKGGRITPDMADELQAIVNEINNRPMRLLGYQTPAEAYQQELLNLPHQPQCCTSI</sequence>
<dbReference type="PANTHER" id="PTHR10948:SF23">
    <property type="entry name" value="TRANSPOSASE INSI FOR INSERTION SEQUENCE ELEMENT IS30A-RELATED"/>
    <property type="match status" value="1"/>
</dbReference>
<name>A0A087BVJ3_9BIFI</name>
<reference evidence="1 2" key="1">
    <citation type="submission" date="2014-03" db="EMBL/GenBank/DDBJ databases">
        <title>Genomics of Bifidobacteria.</title>
        <authorList>
            <person name="Ventura M."/>
            <person name="Milani C."/>
            <person name="Lugli G.A."/>
        </authorList>
    </citation>
    <scope>NUCLEOTIDE SEQUENCE [LARGE SCALE GENOMIC DNA]</scope>
    <source>
        <strain evidence="1 2">DSM 21395</strain>
    </source>
</reference>
<accession>A0A087BVJ3</accession>
<dbReference type="GO" id="GO:0032196">
    <property type="term" value="P:transposition"/>
    <property type="evidence" value="ECO:0007669"/>
    <property type="project" value="TreeGrafter"/>
</dbReference>
<protein>
    <submittedName>
        <fullName evidence="1">Integrase</fullName>
    </submittedName>
</protein>
<dbReference type="PANTHER" id="PTHR10948">
    <property type="entry name" value="TRANSPOSASE"/>
    <property type="match status" value="1"/>
</dbReference>
<dbReference type="InterPro" id="IPR051917">
    <property type="entry name" value="Transposase-Integrase"/>
</dbReference>
<dbReference type="GO" id="GO:0004803">
    <property type="term" value="F:transposase activity"/>
    <property type="evidence" value="ECO:0007669"/>
    <property type="project" value="TreeGrafter"/>
</dbReference>
<evidence type="ECO:0000313" key="2">
    <source>
        <dbReference type="Proteomes" id="UP000029082"/>
    </source>
</evidence>
<dbReference type="EMBL" id="JGZE01000019">
    <property type="protein sequence ID" value="KFI75043.1"/>
    <property type="molecule type" value="Genomic_DNA"/>
</dbReference>
<proteinExistence type="predicted"/>
<dbReference type="InterPro" id="IPR012337">
    <property type="entry name" value="RNaseH-like_sf"/>
</dbReference>
<dbReference type="SUPFAM" id="SSF53098">
    <property type="entry name" value="Ribonuclease H-like"/>
    <property type="match status" value="1"/>
</dbReference>
<dbReference type="AlphaFoldDB" id="A0A087BVJ3"/>